<evidence type="ECO:0000313" key="3">
    <source>
        <dbReference type="Proteomes" id="UP000323671"/>
    </source>
</evidence>
<feature type="transmembrane region" description="Helical" evidence="1">
    <location>
        <begin position="46"/>
        <end position="73"/>
    </location>
</feature>
<feature type="transmembrane region" description="Helical" evidence="1">
    <location>
        <begin position="20"/>
        <end position="40"/>
    </location>
</feature>
<evidence type="ECO:0000256" key="1">
    <source>
        <dbReference type="SAM" id="Phobius"/>
    </source>
</evidence>
<dbReference type="AlphaFoldDB" id="A0A5C1E576"/>
<keyword evidence="1" id="KW-1133">Transmembrane helix</keyword>
<keyword evidence="1" id="KW-0472">Membrane</keyword>
<proteinExistence type="predicted"/>
<name>A0A5C1E576_9RHOO</name>
<dbReference type="RefSeq" id="WP_149424793.1">
    <property type="nucleotide sequence ID" value="NZ_CP022579.1"/>
</dbReference>
<protein>
    <submittedName>
        <fullName evidence="2">Uncharacterized protein</fullName>
    </submittedName>
</protein>
<dbReference type="Proteomes" id="UP000323671">
    <property type="component" value="Chromosome"/>
</dbReference>
<organism evidence="2 3">
    <name type="scientific">Oryzomicrobium terrae</name>
    <dbReference type="NCBI Taxonomy" id="1735038"/>
    <lineage>
        <taxon>Bacteria</taxon>
        <taxon>Pseudomonadati</taxon>
        <taxon>Pseudomonadota</taxon>
        <taxon>Betaproteobacteria</taxon>
        <taxon>Rhodocyclales</taxon>
        <taxon>Rhodocyclaceae</taxon>
        <taxon>Oryzomicrobium</taxon>
    </lineage>
</organism>
<evidence type="ECO:0000313" key="2">
    <source>
        <dbReference type="EMBL" id="QEL64033.1"/>
    </source>
</evidence>
<dbReference type="EMBL" id="CP022579">
    <property type="protein sequence ID" value="QEL64033.1"/>
    <property type="molecule type" value="Genomic_DNA"/>
</dbReference>
<dbReference type="KEGG" id="otr:OTERR_05570"/>
<sequence>MSFANRPAAKFRPRLTVAMLAFAVVDVVGLLLFAVGFAYLARGPGIFFPAFPSGIGEAVVLTAVGLVLVFWAATRMVRQVVKQAPPDADSPPSSEPTHRP</sequence>
<accession>A0A5C1E576</accession>
<keyword evidence="3" id="KW-1185">Reference proteome</keyword>
<gene>
    <name evidence="2" type="ORF">OTERR_05570</name>
</gene>
<reference evidence="2 3" key="1">
    <citation type="submission" date="2017-07" db="EMBL/GenBank/DDBJ databases">
        <title>Complete genome sequence of Oryzomicrobium terrae TPP412.</title>
        <authorList>
            <person name="Chiu L.-W."/>
            <person name="Lo K.-J."/>
            <person name="Tsai Y.-M."/>
            <person name="Lin S.-S."/>
            <person name="Kuo C.-H."/>
            <person name="Liu C.-T."/>
        </authorList>
    </citation>
    <scope>NUCLEOTIDE SEQUENCE [LARGE SCALE GENOMIC DNA]</scope>
    <source>
        <strain evidence="2 3">TPP412</strain>
    </source>
</reference>
<keyword evidence="1" id="KW-0812">Transmembrane</keyword>